<proteinExistence type="predicted"/>
<gene>
    <name evidence="1" type="ORF">ACIBP4_12290</name>
</gene>
<dbReference type="SUPFAM" id="SSF52833">
    <property type="entry name" value="Thioredoxin-like"/>
    <property type="match status" value="1"/>
</dbReference>
<organism evidence="1 2">
    <name type="scientific">Micromonospora maritima</name>
    <dbReference type="NCBI Taxonomy" id="986711"/>
    <lineage>
        <taxon>Bacteria</taxon>
        <taxon>Bacillati</taxon>
        <taxon>Actinomycetota</taxon>
        <taxon>Actinomycetes</taxon>
        <taxon>Micromonosporales</taxon>
        <taxon>Micromonosporaceae</taxon>
        <taxon>Micromonospora</taxon>
    </lineage>
</organism>
<name>A0ABW7ZJN9_9ACTN</name>
<dbReference type="Proteomes" id="UP001612812">
    <property type="component" value="Unassembled WGS sequence"/>
</dbReference>
<dbReference type="EMBL" id="JBITLE010000003">
    <property type="protein sequence ID" value="MFI7263065.1"/>
    <property type="molecule type" value="Genomic_DNA"/>
</dbReference>
<dbReference type="CDD" id="cd02980">
    <property type="entry name" value="TRX_Fd_family"/>
    <property type="match status" value="1"/>
</dbReference>
<dbReference type="Gene3D" id="3.40.30.10">
    <property type="entry name" value="Glutaredoxin"/>
    <property type="match status" value="1"/>
</dbReference>
<dbReference type="RefSeq" id="WP_396768977.1">
    <property type="nucleotide sequence ID" value="NZ_JBITLA010000003.1"/>
</dbReference>
<reference evidence="1 2" key="1">
    <citation type="submission" date="2024-10" db="EMBL/GenBank/DDBJ databases">
        <title>The Natural Products Discovery Center: Release of the First 8490 Sequenced Strains for Exploring Actinobacteria Biosynthetic Diversity.</title>
        <authorList>
            <person name="Kalkreuter E."/>
            <person name="Kautsar S.A."/>
            <person name="Yang D."/>
            <person name="Bader C.D."/>
            <person name="Teijaro C.N."/>
            <person name="Fluegel L."/>
            <person name="Davis C.M."/>
            <person name="Simpson J.R."/>
            <person name="Lauterbach L."/>
            <person name="Steele A.D."/>
            <person name="Gui C."/>
            <person name="Meng S."/>
            <person name="Li G."/>
            <person name="Viehrig K."/>
            <person name="Ye F."/>
            <person name="Su P."/>
            <person name="Kiefer A.F."/>
            <person name="Nichols A."/>
            <person name="Cepeda A.J."/>
            <person name="Yan W."/>
            <person name="Fan B."/>
            <person name="Jiang Y."/>
            <person name="Adhikari A."/>
            <person name="Zheng C.-J."/>
            <person name="Schuster L."/>
            <person name="Cowan T.M."/>
            <person name="Smanski M.J."/>
            <person name="Chevrette M.G."/>
            <person name="De Carvalho L.P.S."/>
            <person name="Shen B."/>
        </authorList>
    </citation>
    <scope>NUCLEOTIDE SEQUENCE [LARGE SCALE GENOMIC DNA]</scope>
    <source>
        <strain evidence="1 2">NPDC049845</strain>
    </source>
</reference>
<sequence length="126" mass="13048">MPPTTSTTDTRVGIVLCAGCCCGRTDPEGAAPLRALCQASPDLARVRTSSCLGRCDYSDVVVVQPSPAGRRRGGRPVWFGCTDEQAAARIRDWVAEGGPGVAPLPRDLALHRISAPGTDACGVSAI</sequence>
<evidence type="ECO:0000313" key="1">
    <source>
        <dbReference type="EMBL" id="MFI7263065.1"/>
    </source>
</evidence>
<comment type="caution">
    <text evidence="1">The sequence shown here is derived from an EMBL/GenBank/DDBJ whole genome shotgun (WGS) entry which is preliminary data.</text>
</comment>
<accession>A0ABW7ZJN9</accession>
<evidence type="ECO:0000313" key="2">
    <source>
        <dbReference type="Proteomes" id="UP001612812"/>
    </source>
</evidence>
<protein>
    <submittedName>
        <fullName evidence="1">(2Fe-2S) ferredoxin domain-containing protein</fullName>
    </submittedName>
</protein>
<dbReference type="InterPro" id="IPR036249">
    <property type="entry name" value="Thioredoxin-like_sf"/>
</dbReference>
<keyword evidence="2" id="KW-1185">Reference proteome</keyword>